<dbReference type="Proteomes" id="UP000005536">
    <property type="component" value="Unassembled WGS sequence"/>
</dbReference>
<gene>
    <name evidence="1" type="ORF">NEIELOOT_00479</name>
</gene>
<reference evidence="1 2" key="1">
    <citation type="submission" date="2010-02" db="EMBL/GenBank/DDBJ databases">
        <authorList>
            <person name="Weinstock G."/>
            <person name="Sodergren E."/>
            <person name="Clifton S."/>
            <person name="Fulton L."/>
            <person name="Fulton B."/>
            <person name="Courtney L."/>
            <person name="Fronick C."/>
            <person name="Harrison M."/>
            <person name="Strong C."/>
            <person name="Farmer C."/>
            <person name="Delahaunty K."/>
            <person name="Markovic C."/>
            <person name="Hall O."/>
            <person name="Minx P."/>
            <person name="Tomlinson C."/>
            <person name="Mitreva M."/>
            <person name="Nelson J."/>
            <person name="Hou S."/>
            <person name="Wollam A."/>
            <person name="Pepin K.H."/>
            <person name="Johnson M."/>
            <person name="Bhonagiri V."/>
            <person name="Zhang X."/>
            <person name="Suruliraj S."/>
            <person name="Warren W."/>
            <person name="Chinwalla A."/>
            <person name="Mardis E.R."/>
            <person name="Wilson R.K."/>
        </authorList>
    </citation>
    <scope>NUCLEOTIDE SEQUENCE [LARGE SCALE GENOMIC DNA]</scope>
    <source>
        <strain evidence="1 2">ATCC 29315</strain>
    </source>
</reference>
<name>D4DN56_NEIEG</name>
<sequence length="43" mass="5028">MHTSGRILKFCSYFPFCFEGMSVFRRLPCLSGNRPSENRILTK</sequence>
<dbReference type="AlphaFoldDB" id="D4DN56"/>
<proteinExistence type="predicted"/>
<comment type="caution">
    <text evidence="1">The sequence shown here is derived from an EMBL/GenBank/DDBJ whole genome shotgun (WGS) entry which is preliminary data.</text>
</comment>
<organism evidence="1 2">
    <name type="scientific">Neisseria elongata subsp. glycolytica ATCC 29315</name>
    <dbReference type="NCBI Taxonomy" id="546263"/>
    <lineage>
        <taxon>Bacteria</taxon>
        <taxon>Pseudomonadati</taxon>
        <taxon>Pseudomonadota</taxon>
        <taxon>Betaproteobacteria</taxon>
        <taxon>Neisseriales</taxon>
        <taxon>Neisseriaceae</taxon>
        <taxon>Neisseria</taxon>
    </lineage>
</organism>
<evidence type="ECO:0000313" key="1">
    <source>
        <dbReference type="EMBL" id="EFE50773.1"/>
    </source>
</evidence>
<evidence type="ECO:0000313" key="2">
    <source>
        <dbReference type="Proteomes" id="UP000005536"/>
    </source>
</evidence>
<protein>
    <submittedName>
        <fullName evidence="1">Uncharacterized protein</fullName>
    </submittedName>
</protein>
<accession>D4DN56</accession>
<dbReference type="EMBL" id="ADBF01000012">
    <property type="protein sequence ID" value="EFE50773.1"/>
    <property type="molecule type" value="Genomic_DNA"/>
</dbReference>